<dbReference type="GO" id="GO:0006166">
    <property type="term" value="P:purine ribonucleoside salvage"/>
    <property type="evidence" value="ECO:0007669"/>
    <property type="project" value="UniProtKB-UniRule"/>
</dbReference>
<evidence type="ECO:0000256" key="1">
    <source>
        <dbReference type="ARBA" id="ARBA00000868"/>
    </source>
</evidence>
<dbReference type="NCBIfam" id="TIGR01090">
    <property type="entry name" value="apt"/>
    <property type="match status" value="1"/>
</dbReference>
<evidence type="ECO:0000256" key="2">
    <source>
        <dbReference type="ARBA" id="ARBA00003968"/>
    </source>
</evidence>
<sequence length="178" mass="19810">MENKSAKLKSLIRNIPDFPKKGIVFRDITTLLKDKDGFREMIDCLAEEYRDRDVDLVASVDARGFVVGAGVAYQLGTGLVLLRKPGKLPWETFYCEYDLEYGSNKIEIHKDAIEKGQRVLVVDDLLATGGTAAATCELVRKLGGELVGAAFVVELTYLKGREKLKDCPVFSLIQYDSE</sequence>
<evidence type="ECO:0000256" key="11">
    <source>
        <dbReference type="ARBA" id="ARBA00022726"/>
    </source>
</evidence>
<evidence type="ECO:0000256" key="9">
    <source>
        <dbReference type="ARBA" id="ARBA00022676"/>
    </source>
</evidence>
<protein>
    <recommendedName>
        <fullName evidence="7 12">Adenine phosphoribosyltransferase</fullName>
        <shortName evidence="12">APRT</shortName>
        <ecNumber evidence="7 12">2.4.2.7</ecNumber>
    </recommendedName>
</protein>
<dbReference type="PANTHER" id="PTHR32315">
    <property type="entry name" value="ADENINE PHOSPHORIBOSYLTRANSFERASE"/>
    <property type="match status" value="1"/>
</dbReference>
<evidence type="ECO:0000256" key="4">
    <source>
        <dbReference type="ARBA" id="ARBA00004659"/>
    </source>
</evidence>
<evidence type="ECO:0000256" key="3">
    <source>
        <dbReference type="ARBA" id="ARBA00004496"/>
    </source>
</evidence>
<comment type="similarity">
    <text evidence="5 12">Belongs to the purine/pyrimidine phosphoribosyltransferase family.</text>
</comment>
<comment type="caution">
    <text evidence="14">The sequence shown here is derived from an EMBL/GenBank/DDBJ whole genome shotgun (WGS) entry which is preliminary data.</text>
</comment>
<keyword evidence="11 12" id="KW-0660">Purine salvage</keyword>
<comment type="subcellular location">
    <subcellularLocation>
        <location evidence="3 12">Cytoplasm</location>
    </subcellularLocation>
</comment>
<comment type="catalytic activity">
    <reaction evidence="1 12">
        <text>AMP + diphosphate = 5-phospho-alpha-D-ribose 1-diphosphate + adenine</text>
        <dbReference type="Rhea" id="RHEA:16609"/>
        <dbReference type="ChEBI" id="CHEBI:16708"/>
        <dbReference type="ChEBI" id="CHEBI:33019"/>
        <dbReference type="ChEBI" id="CHEBI:58017"/>
        <dbReference type="ChEBI" id="CHEBI:456215"/>
        <dbReference type="EC" id="2.4.2.7"/>
    </reaction>
</comment>
<dbReference type="CDD" id="cd06223">
    <property type="entry name" value="PRTases_typeI"/>
    <property type="match status" value="1"/>
</dbReference>
<dbReference type="SUPFAM" id="SSF53271">
    <property type="entry name" value="PRTase-like"/>
    <property type="match status" value="1"/>
</dbReference>
<dbReference type="GO" id="GO:0003999">
    <property type="term" value="F:adenine phosphoribosyltransferase activity"/>
    <property type="evidence" value="ECO:0007669"/>
    <property type="project" value="UniProtKB-UniRule"/>
</dbReference>
<evidence type="ECO:0000259" key="13">
    <source>
        <dbReference type="Pfam" id="PF00156"/>
    </source>
</evidence>
<gene>
    <name evidence="12" type="primary">apt</name>
    <name evidence="14" type="ORF">E3J62_04530</name>
</gene>
<dbReference type="GO" id="GO:0016208">
    <property type="term" value="F:AMP binding"/>
    <property type="evidence" value="ECO:0007669"/>
    <property type="project" value="TreeGrafter"/>
</dbReference>
<dbReference type="InterPro" id="IPR029057">
    <property type="entry name" value="PRTase-like"/>
</dbReference>
<dbReference type="UniPathway" id="UPA00588">
    <property type="reaction ID" value="UER00646"/>
</dbReference>
<feature type="domain" description="Phosphoribosyltransferase" evidence="13">
    <location>
        <begin position="31"/>
        <end position="156"/>
    </location>
</feature>
<evidence type="ECO:0000256" key="7">
    <source>
        <dbReference type="ARBA" id="ARBA00011893"/>
    </source>
</evidence>
<dbReference type="Gene3D" id="3.40.50.2020">
    <property type="match status" value="1"/>
</dbReference>
<dbReference type="GO" id="GO:0006168">
    <property type="term" value="P:adenine salvage"/>
    <property type="evidence" value="ECO:0007669"/>
    <property type="project" value="InterPro"/>
</dbReference>
<comment type="pathway">
    <text evidence="4 12">Purine metabolism; AMP biosynthesis via salvage pathway; AMP from adenine: step 1/1.</text>
</comment>
<dbReference type="GO" id="GO:0005737">
    <property type="term" value="C:cytoplasm"/>
    <property type="evidence" value="ECO:0007669"/>
    <property type="project" value="UniProtKB-SubCell"/>
</dbReference>
<dbReference type="InterPro" id="IPR000836">
    <property type="entry name" value="PRTase_dom"/>
</dbReference>
<dbReference type="GO" id="GO:0044209">
    <property type="term" value="P:AMP salvage"/>
    <property type="evidence" value="ECO:0007669"/>
    <property type="project" value="UniProtKB-UniRule"/>
</dbReference>
<keyword evidence="9 12" id="KW-0328">Glycosyltransferase</keyword>
<evidence type="ECO:0000256" key="10">
    <source>
        <dbReference type="ARBA" id="ARBA00022679"/>
    </source>
</evidence>
<keyword evidence="8 12" id="KW-0963">Cytoplasm</keyword>
<comment type="subunit">
    <text evidence="6 12">Homodimer.</text>
</comment>
<organism evidence="14 15">
    <name type="scientific">candidate division TA06 bacterium</name>
    <dbReference type="NCBI Taxonomy" id="2250710"/>
    <lineage>
        <taxon>Bacteria</taxon>
        <taxon>Bacteria division TA06</taxon>
    </lineage>
</organism>
<dbReference type="NCBIfam" id="NF002633">
    <property type="entry name" value="PRK02304.1-2"/>
    <property type="match status" value="1"/>
</dbReference>
<evidence type="ECO:0000313" key="14">
    <source>
        <dbReference type="EMBL" id="TET46321.1"/>
    </source>
</evidence>
<dbReference type="GO" id="GO:0002055">
    <property type="term" value="F:adenine binding"/>
    <property type="evidence" value="ECO:0007669"/>
    <property type="project" value="TreeGrafter"/>
</dbReference>
<evidence type="ECO:0000256" key="6">
    <source>
        <dbReference type="ARBA" id="ARBA00011738"/>
    </source>
</evidence>
<evidence type="ECO:0000256" key="5">
    <source>
        <dbReference type="ARBA" id="ARBA00008391"/>
    </source>
</evidence>
<dbReference type="InterPro" id="IPR050054">
    <property type="entry name" value="UPRTase/APRTase"/>
</dbReference>
<keyword evidence="10 12" id="KW-0808">Transferase</keyword>
<comment type="function">
    <text evidence="2 12">Catalyzes a salvage reaction resulting in the formation of AMP, that is energically less costly than de novo synthesis.</text>
</comment>
<dbReference type="EMBL" id="SOJN01000057">
    <property type="protein sequence ID" value="TET46321.1"/>
    <property type="molecule type" value="Genomic_DNA"/>
</dbReference>
<dbReference type="Proteomes" id="UP000315525">
    <property type="component" value="Unassembled WGS sequence"/>
</dbReference>
<dbReference type="PANTHER" id="PTHR32315:SF3">
    <property type="entry name" value="ADENINE PHOSPHORIBOSYLTRANSFERASE"/>
    <property type="match status" value="1"/>
</dbReference>
<proteinExistence type="inferred from homology"/>
<dbReference type="EC" id="2.4.2.7" evidence="7 12"/>
<evidence type="ECO:0000313" key="15">
    <source>
        <dbReference type="Proteomes" id="UP000315525"/>
    </source>
</evidence>
<dbReference type="NCBIfam" id="NF002636">
    <property type="entry name" value="PRK02304.1-5"/>
    <property type="match status" value="1"/>
</dbReference>
<accession>A0A523UVK9</accession>
<evidence type="ECO:0000256" key="8">
    <source>
        <dbReference type="ARBA" id="ARBA00022490"/>
    </source>
</evidence>
<reference evidence="14 15" key="1">
    <citation type="submission" date="2019-03" db="EMBL/GenBank/DDBJ databases">
        <title>Metabolic potential of uncultured bacteria and archaea associated with petroleum seepage in deep-sea sediments.</title>
        <authorList>
            <person name="Dong X."/>
            <person name="Hubert C."/>
        </authorList>
    </citation>
    <scope>NUCLEOTIDE SEQUENCE [LARGE SCALE GENOMIC DNA]</scope>
    <source>
        <strain evidence="14">E44_bin18</strain>
    </source>
</reference>
<name>A0A523UVK9_UNCT6</name>
<dbReference type="NCBIfam" id="NF002634">
    <property type="entry name" value="PRK02304.1-3"/>
    <property type="match status" value="1"/>
</dbReference>
<dbReference type="InterPro" id="IPR005764">
    <property type="entry name" value="Ade_phspho_trans"/>
</dbReference>
<evidence type="ECO:0000256" key="12">
    <source>
        <dbReference type="HAMAP-Rule" id="MF_00004"/>
    </source>
</evidence>
<dbReference type="AlphaFoldDB" id="A0A523UVK9"/>
<dbReference type="Pfam" id="PF00156">
    <property type="entry name" value="Pribosyltran"/>
    <property type="match status" value="1"/>
</dbReference>
<dbReference type="FunFam" id="3.40.50.2020:FF:000004">
    <property type="entry name" value="Adenine phosphoribosyltransferase"/>
    <property type="match status" value="1"/>
</dbReference>
<dbReference type="HAMAP" id="MF_00004">
    <property type="entry name" value="Aden_phosphoribosyltr"/>
    <property type="match status" value="1"/>
</dbReference>